<accession>A0A1H5IYK6</accession>
<dbReference type="PROSITE" id="PS52050">
    <property type="entry name" value="WYL"/>
    <property type="match status" value="2"/>
</dbReference>
<proteinExistence type="predicted"/>
<name>A0A1H5IYK6_9MICC</name>
<dbReference type="AlphaFoldDB" id="A0A1H5IYK6"/>
<gene>
    <name evidence="4" type="ORF">SAMN04489740_1447</name>
</gene>
<sequence length="689" mass="74754">MGHVSTKIDATERLLNLVIALLGTRLGRSKGYIRENINGYTAVAATAAEEAKVQPAFERMFERDKKTLLELGIPIRQSEVQGDDAAEQVLYRIDPVDYRVPEIRLDQVAMNLVSIAANLWVEATLGAAAQSALRKIAVRSGTGWYEDETTSQSRIRTAEPAFEPMWTALRSSHPVTFNYRRSGSTQSSPRTVQPLGLGNKYGQWYLAAWDLGKSEQRSFRLSRITSKVQVHATDTFVRTAGFTIASVLDKLGTGELHTAQIAVPQDAAHALRGRSGTEIQTGSAWSRPGWDVLRVSYREPELMADDVASLGDQALVLDPADLREAVVMRLHAAAAAAISTDGMDDLNWGTKMAPSPAKKKDTRDRLIRLLSMVPFLVANPGVDEAEVMAEFAITAAQWAKDKDTLNVTGLPGYYHGDLMDVTTEAGQVFIRDAETLASPLRLTQEEASSVLIGLRALTAIPDSQQARALEQAISSLTTVAGNDAWLADAVGLELVSGQEMGTIAALQDAIAKGRACAITYLVRSRDELSQRTIEPRKLFSVDAAWYVRAWCRKTEELRSFRLDHIKDLADAGAQENLHASLTPWQPTPGVYDPGSNDVQVQLIAEPTTALRLAPAYNAILFDLGADMVGLRLLVGDTATLSPLMARLGGRARVVEPQAVRQATADWLIAAAESCDAVGETTPAVPSTDG</sequence>
<protein>
    <submittedName>
        <fullName evidence="4">Transcriptional regulator</fullName>
    </submittedName>
</protein>
<feature type="domain" description="WYL" evidence="1">
    <location>
        <begin position="502"/>
        <end position="568"/>
    </location>
</feature>
<feature type="domain" description="WCX" evidence="3">
    <location>
        <begin position="257"/>
        <end position="334"/>
    </location>
</feature>
<dbReference type="InterPro" id="IPR051534">
    <property type="entry name" value="CBASS_pafABC_assoc_protein"/>
</dbReference>
<dbReference type="Pfam" id="PF25583">
    <property type="entry name" value="WCX"/>
    <property type="match status" value="1"/>
</dbReference>
<evidence type="ECO:0000313" key="5">
    <source>
        <dbReference type="Proteomes" id="UP000182725"/>
    </source>
</evidence>
<dbReference type="Pfam" id="PF13280">
    <property type="entry name" value="WYL"/>
    <property type="match status" value="2"/>
</dbReference>
<evidence type="ECO:0000259" key="3">
    <source>
        <dbReference type="Pfam" id="PF25583"/>
    </source>
</evidence>
<dbReference type="InterPro" id="IPR026881">
    <property type="entry name" value="WYL_dom"/>
</dbReference>
<evidence type="ECO:0000259" key="2">
    <source>
        <dbReference type="Pfam" id="PF19187"/>
    </source>
</evidence>
<evidence type="ECO:0000313" key="4">
    <source>
        <dbReference type="EMBL" id="SEE45234.1"/>
    </source>
</evidence>
<organism evidence="4 5">
    <name type="scientific">Arthrobacter alpinus</name>
    <dbReference type="NCBI Taxonomy" id="656366"/>
    <lineage>
        <taxon>Bacteria</taxon>
        <taxon>Bacillati</taxon>
        <taxon>Actinomycetota</taxon>
        <taxon>Actinomycetes</taxon>
        <taxon>Micrococcales</taxon>
        <taxon>Micrococcaceae</taxon>
        <taxon>Arthrobacter</taxon>
    </lineage>
</organism>
<dbReference type="InterPro" id="IPR057727">
    <property type="entry name" value="WCX_dom"/>
</dbReference>
<dbReference type="InterPro" id="IPR043839">
    <property type="entry name" value="PafC_HTH"/>
</dbReference>
<feature type="domain" description="WYL" evidence="1">
    <location>
        <begin position="161"/>
        <end position="226"/>
    </location>
</feature>
<feature type="domain" description="PafC HTH" evidence="2">
    <location>
        <begin position="364"/>
        <end position="477"/>
    </location>
</feature>
<dbReference type="Pfam" id="PF19187">
    <property type="entry name" value="HTH_PafC"/>
    <property type="match status" value="1"/>
</dbReference>
<dbReference type="Proteomes" id="UP000182725">
    <property type="component" value="Unassembled WGS sequence"/>
</dbReference>
<reference evidence="4 5" key="1">
    <citation type="submission" date="2016-10" db="EMBL/GenBank/DDBJ databases">
        <authorList>
            <person name="de Groot N.N."/>
        </authorList>
    </citation>
    <scope>NUCLEOTIDE SEQUENCE [LARGE SCALE GENOMIC DNA]</scope>
    <source>
        <strain evidence="4 5">DSM 22274</strain>
    </source>
</reference>
<dbReference type="PANTHER" id="PTHR34580">
    <property type="match status" value="1"/>
</dbReference>
<evidence type="ECO:0000259" key="1">
    <source>
        <dbReference type="Pfam" id="PF13280"/>
    </source>
</evidence>
<dbReference type="PANTHER" id="PTHR34580:SF1">
    <property type="entry name" value="PROTEIN PAFC"/>
    <property type="match status" value="1"/>
</dbReference>
<dbReference type="EMBL" id="FNTV01000001">
    <property type="protein sequence ID" value="SEE45234.1"/>
    <property type="molecule type" value="Genomic_DNA"/>
</dbReference>